<dbReference type="PANTHER" id="PTHR38785:SF1">
    <property type="entry name" value="HOMOLOG OF VIRK"/>
    <property type="match status" value="1"/>
</dbReference>
<evidence type="ECO:0000313" key="2">
    <source>
        <dbReference type="EMBL" id="MBE1159216.1"/>
    </source>
</evidence>
<sequence>MNKPNHPPAGVLGIGIEALLAPVAYVPGADRPAAANLHTGLVEAIRDSMPARLLASLRDRGDWSGPWYRRSVTALKYLARSICMPLQHDRFLSFLDANPLMRTYRQRDPRLLERHMHRYVNAHWGRRQRLQQLQQHYRFALTHLPSGLFELVYVLGHASLGSLTAKDGSLLTLCLRPPIFKGCEGELCLQLCDVNEDPLYSVVFSVSDETPAIVIGCLQGPRGEHAKELVRELTRNLHGMRPKQLMLSLVYAFARHYGIRRLLAISNEAHPLRRSGRPLYSDYDAFWTEQHGELTAEGWFALPPSQIHKSEAEVASHHRSAFRRREALRQQAERLLANALEQPVPPLPELLAQAGPDTGWTPRKRRAETSWVS</sequence>
<gene>
    <name evidence="2" type="ORF">IGX34_02390</name>
</gene>
<dbReference type="EMBL" id="JACZZA010000001">
    <property type="protein sequence ID" value="MBE1159216.1"/>
    <property type="molecule type" value="Genomic_DNA"/>
</dbReference>
<dbReference type="PANTHER" id="PTHR38785">
    <property type="entry name" value="HOMOLOG OF VIRK"/>
    <property type="match status" value="1"/>
</dbReference>
<comment type="caution">
    <text evidence="2">The sequence shown here is derived from an EMBL/GenBank/DDBJ whole genome shotgun (WGS) entry which is preliminary data.</text>
</comment>
<protein>
    <submittedName>
        <fullName evidence="2">DUF535 family protein</fullName>
    </submittedName>
</protein>
<dbReference type="RefSeq" id="WP_192554058.1">
    <property type="nucleotide sequence ID" value="NZ_JACZZA010000001.1"/>
</dbReference>
<accession>A0ABR9G598</accession>
<keyword evidence="3" id="KW-1185">Reference proteome</keyword>
<dbReference type="Proteomes" id="UP000651010">
    <property type="component" value="Unassembled WGS sequence"/>
</dbReference>
<proteinExistence type="predicted"/>
<evidence type="ECO:0000313" key="3">
    <source>
        <dbReference type="Proteomes" id="UP000651010"/>
    </source>
</evidence>
<dbReference type="Pfam" id="PF04393">
    <property type="entry name" value="DUF535"/>
    <property type="match status" value="1"/>
</dbReference>
<dbReference type="InterPro" id="IPR007488">
    <property type="entry name" value="DUF535"/>
</dbReference>
<name>A0ABR9G598_9GAMM</name>
<evidence type="ECO:0000256" key="1">
    <source>
        <dbReference type="SAM" id="MobiDB-lite"/>
    </source>
</evidence>
<organism evidence="2 3">
    <name type="scientific">Dyella acidiphila</name>
    <dbReference type="NCBI Taxonomy" id="2775866"/>
    <lineage>
        <taxon>Bacteria</taxon>
        <taxon>Pseudomonadati</taxon>
        <taxon>Pseudomonadota</taxon>
        <taxon>Gammaproteobacteria</taxon>
        <taxon>Lysobacterales</taxon>
        <taxon>Rhodanobacteraceae</taxon>
        <taxon>Dyella</taxon>
    </lineage>
</organism>
<feature type="region of interest" description="Disordered" evidence="1">
    <location>
        <begin position="347"/>
        <end position="373"/>
    </location>
</feature>
<reference evidence="2 3" key="1">
    <citation type="submission" date="2020-09" db="EMBL/GenBank/DDBJ databases">
        <title>Dyella sp. 7MK23 isolated from forest soil.</title>
        <authorList>
            <person name="Fu J."/>
        </authorList>
    </citation>
    <scope>NUCLEOTIDE SEQUENCE [LARGE SCALE GENOMIC DNA]</scope>
    <source>
        <strain evidence="2 3">7MK23</strain>
    </source>
</reference>